<organism evidence="2 3">
    <name type="scientific">Variovorax beijingensis</name>
    <dbReference type="NCBI Taxonomy" id="2496117"/>
    <lineage>
        <taxon>Bacteria</taxon>
        <taxon>Pseudomonadati</taxon>
        <taxon>Pseudomonadota</taxon>
        <taxon>Betaproteobacteria</taxon>
        <taxon>Burkholderiales</taxon>
        <taxon>Comamonadaceae</taxon>
        <taxon>Variovorax</taxon>
    </lineage>
</organism>
<name>A0A3P3EK30_9BURK</name>
<evidence type="ECO:0000313" key="2">
    <source>
        <dbReference type="EMBL" id="RRH86744.1"/>
    </source>
</evidence>
<evidence type="ECO:0000313" key="3">
    <source>
        <dbReference type="Proteomes" id="UP000271590"/>
    </source>
</evidence>
<protein>
    <recommendedName>
        <fullName evidence="4">MFS transporter</fullName>
    </recommendedName>
</protein>
<sequence>MWSTWHWVRCNRNRLGSRAGGGLAGGLLPERAGALSFPWAMAVLALFGLSVVWLARDHGFRPGRRAVAT</sequence>
<dbReference type="Proteomes" id="UP000271590">
    <property type="component" value="Unassembled WGS sequence"/>
</dbReference>
<evidence type="ECO:0000256" key="1">
    <source>
        <dbReference type="SAM" id="Phobius"/>
    </source>
</evidence>
<gene>
    <name evidence="2" type="ORF">EH244_19205</name>
</gene>
<dbReference type="AlphaFoldDB" id="A0A3P3EK30"/>
<accession>A0A3P3EK30</accession>
<feature type="transmembrane region" description="Helical" evidence="1">
    <location>
        <begin position="37"/>
        <end position="55"/>
    </location>
</feature>
<reference evidence="2 3" key="1">
    <citation type="submission" date="2018-11" db="EMBL/GenBank/DDBJ databases">
        <title>The genome of Variovorax sp T529.</title>
        <authorList>
            <person name="Gao J."/>
        </authorList>
    </citation>
    <scope>NUCLEOTIDE SEQUENCE [LARGE SCALE GENOMIC DNA]</scope>
    <source>
        <strain evidence="2 3">T529</strain>
    </source>
</reference>
<dbReference type="EMBL" id="RQXU01000011">
    <property type="protein sequence ID" value="RRH86744.1"/>
    <property type="molecule type" value="Genomic_DNA"/>
</dbReference>
<comment type="caution">
    <text evidence="2">The sequence shown here is derived from an EMBL/GenBank/DDBJ whole genome shotgun (WGS) entry which is preliminary data.</text>
</comment>
<proteinExistence type="predicted"/>
<evidence type="ECO:0008006" key="4">
    <source>
        <dbReference type="Google" id="ProtNLM"/>
    </source>
</evidence>
<keyword evidence="1" id="KW-0472">Membrane</keyword>
<keyword evidence="1" id="KW-1133">Transmembrane helix</keyword>
<keyword evidence="1" id="KW-0812">Transmembrane</keyword>